<protein>
    <submittedName>
        <fullName evidence="2">Uncharacterized protein</fullName>
    </submittedName>
</protein>
<evidence type="ECO:0000256" key="1">
    <source>
        <dbReference type="SAM" id="MobiDB-lite"/>
    </source>
</evidence>
<proteinExistence type="predicted"/>
<reference evidence="2 3" key="1">
    <citation type="submission" date="2018-06" db="EMBL/GenBank/DDBJ databases">
        <title>Complete Genomes of Monosporascus.</title>
        <authorList>
            <person name="Robinson A.J."/>
            <person name="Natvig D.O."/>
        </authorList>
    </citation>
    <scope>NUCLEOTIDE SEQUENCE [LARGE SCALE GENOMIC DNA]</scope>
    <source>
        <strain evidence="2 3">CBS 609.92</strain>
    </source>
</reference>
<accession>A0ABY0HL89</accession>
<organism evidence="2 3">
    <name type="scientific">Monosporascus cannonballus</name>
    <dbReference type="NCBI Taxonomy" id="155416"/>
    <lineage>
        <taxon>Eukaryota</taxon>
        <taxon>Fungi</taxon>
        <taxon>Dikarya</taxon>
        <taxon>Ascomycota</taxon>
        <taxon>Pezizomycotina</taxon>
        <taxon>Sordariomycetes</taxon>
        <taxon>Xylariomycetidae</taxon>
        <taxon>Xylariales</taxon>
        <taxon>Xylariales incertae sedis</taxon>
        <taxon>Monosporascus</taxon>
    </lineage>
</organism>
<evidence type="ECO:0000313" key="2">
    <source>
        <dbReference type="EMBL" id="RYO93270.1"/>
    </source>
</evidence>
<dbReference type="EMBL" id="QJNS01000019">
    <property type="protein sequence ID" value="RYO93270.1"/>
    <property type="molecule type" value="Genomic_DNA"/>
</dbReference>
<name>A0ABY0HL89_9PEZI</name>
<gene>
    <name evidence="2" type="ORF">DL762_001219</name>
</gene>
<keyword evidence="3" id="KW-1185">Reference proteome</keyword>
<feature type="region of interest" description="Disordered" evidence="1">
    <location>
        <begin position="1"/>
        <end position="20"/>
    </location>
</feature>
<evidence type="ECO:0000313" key="3">
    <source>
        <dbReference type="Proteomes" id="UP000294003"/>
    </source>
</evidence>
<comment type="caution">
    <text evidence="2">The sequence shown here is derived from an EMBL/GenBank/DDBJ whole genome shotgun (WGS) entry which is preliminary data.</text>
</comment>
<dbReference type="Proteomes" id="UP000294003">
    <property type="component" value="Unassembled WGS sequence"/>
</dbReference>
<sequence>MSQPTNTTSKTPGNVSGQAAQSEMLKDYLANNSTVVGRLVSGTTISDEDIRDSLRQKATWLDELVKQAQGVASRSSTA</sequence>